<feature type="chain" id="PRO_5035460421" evidence="1">
    <location>
        <begin position="16"/>
        <end position="194"/>
    </location>
</feature>
<dbReference type="OrthoDB" id="5821182at2759"/>
<evidence type="ECO:0000313" key="2">
    <source>
        <dbReference type="Proteomes" id="UP000025227"/>
    </source>
</evidence>
<name>A0A7I4Y4K9_HAECO</name>
<protein>
    <submittedName>
        <fullName evidence="3">DUF148 domain-containing protein</fullName>
    </submittedName>
</protein>
<reference evidence="3" key="1">
    <citation type="submission" date="2020-12" db="UniProtKB">
        <authorList>
            <consortium name="WormBaseParasite"/>
        </authorList>
    </citation>
    <scope>IDENTIFICATION</scope>
    <source>
        <strain evidence="3">MHco3</strain>
    </source>
</reference>
<organism evidence="2 3">
    <name type="scientific">Haemonchus contortus</name>
    <name type="common">Barber pole worm</name>
    <dbReference type="NCBI Taxonomy" id="6289"/>
    <lineage>
        <taxon>Eukaryota</taxon>
        <taxon>Metazoa</taxon>
        <taxon>Ecdysozoa</taxon>
        <taxon>Nematoda</taxon>
        <taxon>Chromadorea</taxon>
        <taxon>Rhabditida</taxon>
        <taxon>Rhabditina</taxon>
        <taxon>Rhabditomorpha</taxon>
        <taxon>Strongyloidea</taxon>
        <taxon>Trichostrongylidae</taxon>
        <taxon>Haemonchus</taxon>
    </lineage>
</organism>
<dbReference type="Proteomes" id="UP000025227">
    <property type="component" value="Unplaced"/>
</dbReference>
<proteinExistence type="predicted"/>
<sequence length="194" mass="21836">MKLLWIFAMLLGALGQVALTPKAILIKKVNDLVTGFLTEQQISKAIDITAFDIHTNKTTEEMMTDLYDYLITDLSTDQLKTVNDSYKGLVKDLGEEEAANVMERVKKVFVYAVSPAVDLVRANDATPELAYIAMSRQLTPDFIHGVISLVRDTLTPVEWNSVKQRYASMLRIMEYWEKICGIATKPPEMAESDL</sequence>
<evidence type="ECO:0000313" key="3">
    <source>
        <dbReference type="WBParaSite" id="HCON_00051230-00001"/>
    </source>
</evidence>
<dbReference type="WBParaSite" id="HCON_00051230-00001">
    <property type="protein sequence ID" value="HCON_00051230-00001"/>
    <property type="gene ID" value="HCON_00051230"/>
</dbReference>
<evidence type="ECO:0000256" key="1">
    <source>
        <dbReference type="SAM" id="SignalP"/>
    </source>
</evidence>
<keyword evidence="2" id="KW-1185">Reference proteome</keyword>
<accession>A0A7I4Y4K9</accession>
<keyword evidence="1" id="KW-0732">Signal</keyword>
<dbReference type="AlphaFoldDB" id="A0A7I4Y4K9"/>
<feature type="signal peptide" evidence="1">
    <location>
        <begin position="1"/>
        <end position="15"/>
    </location>
</feature>